<dbReference type="CDD" id="cd00118">
    <property type="entry name" value="LysM"/>
    <property type="match status" value="2"/>
</dbReference>
<dbReference type="Proteomes" id="UP000886066">
    <property type="component" value="Unassembled WGS sequence"/>
</dbReference>
<organism evidence="3">
    <name type="scientific">candidate division WWE3 bacterium</name>
    <dbReference type="NCBI Taxonomy" id="2053526"/>
    <lineage>
        <taxon>Bacteria</taxon>
        <taxon>Katanobacteria</taxon>
    </lineage>
</organism>
<protein>
    <submittedName>
        <fullName evidence="3">LysM domain-containing protein</fullName>
    </submittedName>
</protein>
<name>A0A7C1HMN5_UNCKA</name>
<dbReference type="InterPro" id="IPR036779">
    <property type="entry name" value="LysM_dom_sf"/>
</dbReference>
<dbReference type="PANTHER" id="PTHR33734">
    <property type="entry name" value="LYSM DOMAIN-CONTAINING GPI-ANCHORED PROTEIN 2"/>
    <property type="match status" value="1"/>
</dbReference>
<reference evidence="3" key="1">
    <citation type="journal article" date="2020" name="mSystems">
        <title>Genome- and Community-Level Interaction Insights into Carbon Utilization and Element Cycling Functions of Hydrothermarchaeota in Hydrothermal Sediment.</title>
        <authorList>
            <person name="Zhou Z."/>
            <person name="Liu Y."/>
            <person name="Xu W."/>
            <person name="Pan J."/>
            <person name="Luo Z.H."/>
            <person name="Li M."/>
        </authorList>
    </citation>
    <scope>NUCLEOTIDE SEQUENCE [LARGE SCALE GENOMIC DNA]</scope>
    <source>
        <strain evidence="3">SpSt-1219</strain>
    </source>
</reference>
<feature type="non-terminal residue" evidence="3">
    <location>
        <position position="312"/>
    </location>
</feature>
<dbReference type="SUPFAM" id="SSF54106">
    <property type="entry name" value="LysM domain"/>
    <property type="match status" value="2"/>
</dbReference>
<dbReference type="InterPro" id="IPR018392">
    <property type="entry name" value="LysM"/>
</dbReference>
<feature type="domain" description="LysM" evidence="2">
    <location>
        <begin position="196"/>
        <end position="240"/>
    </location>
</feature>
<keyword evidence="1" id="KW-0812">Transmembrane</keyword>
<dbReference type="EMBL" id="DSDM01000047">
    <property type="protein sequence ID" value="HDQ88676.1"/>
    <property type="molecule type" value="Genomic_DNA"/>
</dbReference>
<keyword evidence="1" id="KW-0472">Membrane</keyword>
<dbReference type="AlphaFoldDB" id="A0A7C1HMN5"/>
<accession>A0A7C1HMN5</accession>
<feature type="transmembrane region" description="Helical" evidence="1">
    <location>
        <begin position="79"/>
        <end position="100"/>
    </location>
</feature>
<dbReference type="Pfam" id="PF01476">
    <property type="entry name" value="LysM"/>
    <property type="match status" value="2"/>
</dbReference>
<sequence length="312" mass="33805">MKSSKYSQLKFEGFSVGGRTGFHKALNLIKNFFKALLHYILVKIGQIFCSIGNTFLWVKKTAHFLKDLLISKLIWPRGRLGRPIATSVVMLGAFLVFTFGEIFSSTRLVSSQELHPDFLASSTDIIPQTNIVLASIPEDRKGTEAFSYTVQGGDTLSSIGSKFRISVDALKYINGLSDSSVLQVGDSLTIPPVTGLIHKVASGDTLSSIGRKYDVAPQAIADFNYILDTSKLAIGTELVIPEGKVPQQVIPVVVPVITPSMGTPGLAAQPSSNFCVWPSSVRIITQYFTWYHNGVDIASPAGTAMPPLYACT</sequence>
<dbReference type="Gene3D" id="3.10.350.10">
    <property type="entry name" value="LysM domain"/>
    <property type="match status" value="2"/>
</dbReference>
<evidence type="ECO:0000259" key="2">
    <source>
        <dbReference type="PROSITE" id="PS51782"/>
    </source>
</evidence>
<evidence type="ECO:0000256" key="1">
    <source>
        <dbReference type="SAM" id="Phobius"/>
    </source>
</evidence>
<gene>
    <name evidence="3" type="ORF">ENN92_00815</name>
</gene>
<comment type="caution">
    <text evidence="3">The sequence shown here is derived from an EMBL/GenBank/DDBJ whole genome shotgun (WGS) entry which is preliminary data.</text>
</comment>
<dbReference type="PROSITE" id="PS51782">
    <property type="entry name" value="LYSM"/>
    <property type="match status" value="2"/>
</dbReference>
<feature type="transmembrane region" description="Helical" evidence="1">
    <location>
        <begin position="36"/>
        <end position="58"/>
    </location>
</feature>
<dbReference type="SMART" id="SM00257">
    <property type="entry name" value="LysM"/>
    <property type="match status" value="2"/>
</dbReference>
<evidence type="ECO:0000313" key="3">
    <source>
        <dbReference type="EMBL" id="HDQ88676.1"/>
    </source>
</evidence>
<dbReference type="PANTHER" id="PTHR33734:SF22">
    <property type="entry name" value="MEMBRANE-BOUND LYTIC MUREIN TRANSGLYCOSYLASE D"/>
    <property type="match status" value="1"/>
</dbReference>
<feature type="domain" description="LysM" evidence="2">
    <location>
        <begin position="146"/>
        <end position="190"/>
    </location>
</feature>
<proteinExistence type="predicted"/>
<keyword evidence="1" id="KW-1133">Transmembrane helix</keyword>